<dbReference type="PROSITE" id="PS51257">
    <property type="entry name" value="PROKAR_LIPOPROTEIN"/>
    <property type="match status" value="1"/>
</dbReference>
<dbReference type="SUPFAM" id="SSF50022">
    <property type="entry name" value="ISP domain"/>
    <property type="match status" value="1"/>
</dbReference>
<dbReference type="InterPro" id="IPR017941">
    <property type="entry name" value="Rieske_2Fe-2S"/>
</dbReference>
<dbReference type="EMBL" id="JAKNCJ010000001">
    <property type="protein sequence ID" value="MCL6422194.1"/>
    <property type="molecule type" value="Genomic_DNA"/>
</dbReference>
<keyword evidence="5" id="KW-0408">Iron</keyword>
<comment type="function">
    <text evidence="1">Iron-sulfur subunit of the cytochrome bc1 complex, an essential component of the respiratory electron transport chain required for ATP synthesis. The bc1 complex catalyzes the oxidation of menaquinol and the reduction of cytochrome c in the respiratory chain. The bc1 complex operates through a Q-cycle mechanism that couples electron transfer to generation of the proton gradient that drives ATP synthesis.</text>
</comment>
<evidence type="ECO:0000256" key="5">
    <source>
        <dbReference type="ARBA" id="ARBA00023004"/>
    </source>
</evidence>
<feature type="chain" id="PRO_5046782665" description="Cytochrome bc1 complex Rieske iron-sulfur subunit" evidence="10">
    <location>
        <begin position="27"/>
        <end position="144"/>
    </location>
</feature>
<evidence type="ECO:0000259" key="11">
    <source>
        <dbReference type="PROSITE" id="PS51296"/>
    </source>
</evidence>
<evidence type="ECO:0000313" key="12">
    <source>
        <dbReference type="EMBL" id="MCL6422194.1"/>
    </source>
</evidence>
<keyword evidence="10" id="KW-0732">Signal</keyword>
<comment type="caution">
    <text evidence="12">The sequence shown here is derived from an EMBL/GenBank/DDBJ whole genome shotgun (WGS) entry which is preliminary data.</text>
</comment>
<reference evidence="12" key="1">
    <citation type="submission" date="2022-02" db="EMBL/GenBank/DDBJ databases">
        <authorList>
            <person name="Lee M."/>
            <person name="Kim S.-J."/>
            <person name="Jung M.-Y."/>
        </authorList>
    </citation>
    <scope>NUCLEOTIDE SEQUENCE</scope>
    <source>
        <strain evidence="12">JHP9</strain>
    </source>
</reference>
<keyword evidence="13" id="KW-1185">Reference proteome</keyword>
<protein>
    <recommendedName>
        <fullName evidence="2">Cytochrome bc1 complex Rieske iron-sulfur subunit</fullName>
    </recommendedName>
    <alternativeName>
        <fullName evidence="8">Cytochrome bc1 reductase complex subunit QcrA</fullName>
    </alternativeName>
</protein>
<evidence type="ECO:0000256" key="1">
    <source>
        <dbReference type="ARBA" id="ARBA00002494"/>
    </source>
</evidence>
<dbReference type="PRINTS" id="PR00162">
    <property type="entry name" value="RIESKE"/>
</dbReference>
<evidence type="ECO:0000256" key="6">
    <source>
        <dbReference type="ARBA" id="ARBA00023014"/>
    </source>
</evidence>
<dbReference type="CDD" id="cd03467">
    <property type="entry name" value="Rieske"/>
    <property type="match status" value="1"/>
</dbReference>
<evidence type="ECO:0000256" key="2">
    <source>
        <dbReference type="ARBA" id="ARBA00015816"/>
    </source>
</evidence>
<dbReference type="PANTHER" id="PTHR10134">
    <property type="entry name" value="CYTOCHROME B-C1 COMPLEX SUBUNIT RIESKE, MITOCHONDRIAL"/>
    <property type="match status" value="1"/>
</dbReference>
<organism evidence="12 13">
    <name type="scientific">Brachybacterium equifaecis</name>
    <dbReference type="NCBI Taxonomy" id="2910770"/>
    <lineage>
        <taxon>Bacteria</taxon>
        <taxon>Bacillati</taxon>
        <taxon>Actinomycetota</taxon>
        <taxon>Actinomycetes</taxon>
        <taxon>Micrococcales</taxon>
        <taxon>Dermabacteraceae</taxon>
        <taxon>Brachybacterium</taxon>
    </lineage>
</organism>
<keyword evidence="4" id="KW-0479">Metal-binding</keyword>
<dbReference type="InterPro" id="IPR005805">
    <property type="entry name" value="Rieske_Fe-S_prot_C"/>
</dbReference>
<evidence type="ECO:0000256" key="8">
    <source>
        <dbReference type="ARBA" id="ARBA00029586"/>
    </source>
</evidence>
<dbReference type="Pfam" id="PF00355">
    <property type="entry name" value="Rieske"/>
    <property type="match status" value="1"/>
</dbReference>
<evidence type="ECO:0000256" key="4">
    <source>
        <dbReference type="ARBA" id="ARBA00022723"/>
    </source>
</evidence>
<dbReference type="RefSeq" id="WP_249736349.1">
    <property type="nucleotide sequence ID" value="NZ_JAKNCJ010000001.1"/>
</dbReference>
<proteinExistence type="predicted"/>
<evidence type="ECO:0000256" key="3">
    <source>
        <dbReference type="ARBA" id="ARBA00022714"/>
    </source>
</evidence>
<name>A0ABT0QYU9_9MICO</name>
<keyword evidence="3" id="KW-0001">2Fe-2S</keyword>
<sequence length="144" mass="14688">MDRPCLSRRSALGALTLGTTGAAALAGCGTRSDSFSSVPPVTAEDDAIPLADLPENATTLVNFGGQRPFVALVRGTGDDVSAMSGYCTHQGCALAKSEDDSELDCPCHGSRFDASSGAVLVGPADVPLPPVEITVDGDLVRLVR</sequence>
<dbReference type="PROSITE" id="PS51318">
    <property type="entry name" value="TAT"/>
    <property type="match status" value="1"/>
</dbReference>
<evidence type="ECO:0000256" key="10">
    <source>
        <dbReference type="SAM" id="SignalP"/>
    </source>
</evidence>
<keyword evidence="7" id="KW-1015">Disulfide bond</keyword>
<dbReference type="InterPro" id="IPR006311">
    <property type="entry name" value="TAT_signal"/>
</dbReference>
<accession>A0ABT0QYU9</accession>
<evidence type="ECO:0000256" key="7">
    <source>
        <dbReference type="ARBA" id="ARBA00023157"/>
    </source>
</evidence>
<dbReference type="PROSITE" id="PS51296">
    <property type="entry name" value="RIESKE"/>
    <property type="match status" value="1"/>
</dbReference>
<gene>
    <name evidence="12" type="ORF">Bequi_02105</name>
</gene>
<evidence type="ECO:0000256" key="9">
    <source>
        <dbReference type="ARBA" id="ARBA00034078"/>
    </source>
</evidence>
<keyword evidence="6" id="KW-0411">Iron-sulfur</keyword>
<feature type="domain" description="Rieske" evidence="11">
    <location>
        <begin position="45"/>
        <end position="142"/>
    </location>
</feature>
<dbReference type="InterPro" id="IPR014349">
    <property type="entry name" value="Rieske_Fe-S_prot"/>
</dbReference>
<dbReference type="InterPro" id="IPR036922">
    <property type="entry name" value="Rieske_2Fe-2S_sf"/>
</dbReference>
<comment type="cofactor">
    <cofactor evidence="9">
        <name>[2Fe-2S] cluster</name>
        <dbReference type="ChEBI" id="CHEBI:190135"/>
    </cofactor>
</comment>
<dbReference type="Gene3D" id="2.102.10.10">
    <property type="entry name" value="Rieske [2Fe-2S] iron-sulphur domain"/>
    <property type="match status" value="1"/>
</dbReference>
<dbReference type="Proteomes" id="UP001203761">
    <property type="component" value="Unassembled WGS sequence"/>
</dbReference>
<feature type="signal peptide" evidence="10">
    <location>
        <begin position="1"/>
        <end position="26"/>
    </location>
</feature>
<evidence type="ECO:0000313" key="13">
    <source>
        <dbReference type="Proteomes" id="UP001203761"/>
    </source>
</evidence>